<feature type="chain" id="PRO_5043158070" evidence="1">
    <location>
        <begin position="29"/>
        <end position="107"/>
    </location>
</feature>
<dbReference type="Proteomes" id="UP000006727">
    <property type="component" value="Chromosome 16"/>
</dbReference>
<protein>
    <submittedName>
        <fullName evidence="2 3">Uncharacterized protein</fullName>
    </submittedName>
</protein>
<dbReference type="SUPFAM" id="SSF47699">
    <property type="entry name" value="Bifunctional inhibitor/lipid-transfer protein/seed storage 2S albumin"/>
    <property type="match status" value="1"/>
</dbReference>
<dbReference type="Gramene" id="Pp3c16_13610V3.1">
    <property type="protein sequence ID" value="Pp3c16_13610V3.1"/>
    <property type="gene ID" value="Pp3c16_13610"/>
</dbReference>
<dbReference type="Gene3D" id="1.10.110.10">
    <property type="entry name" value="Plant lipid-transfer and hydrophobic proteins"/>
    <property type="match status" value="1"/>
</dbReference>
<dbReference type="PaxDb" id="3218-PP1S15_154V6.1"/>
<feature type="signal peptide" evidence="1">
    <location>
        <begin position="1"/>
        <end position="28"/>
    </location>
</feature>
<evidence type="ECO:0000313" key="4">
    <source>
        <dbReference type="Proteomes" id="UP000006727"/>
    </source>
</evidence>
<name>A0A2K1J8I2_PHYPA</name>
<dbReference type="EnsemblPlants" id="Pp3c16_13610V3.1">
    <property type="protein sequence ID" value="Pp3c16_13610V3.1"/>
    <property type="gene ID" value="Pp3c16_13610"/>
</dbReference>
<proteinExistence type="predicted"/>
<reference evidence="2 4" key="1">
    <citation type="journal article" date="2008" name="Science">
        <title>The Physcomitrella genome reveals evolutionary insights into the conquest of land by plants.</title>
        <authorList>
            <person name="Rensing S."/>
            <person name="Lang D."/>
            <person name="Zimmer A."/>
            <person name="Terry A."/>
            <person name="Salamov A."/>
            <person name="Shapiro H."/>
            <person name="Nishiyama T."/>
            <person name="Perroud P.-F."/>
            <person name="Lindquist E."/>
            <person name="Kamisugi Y."/>
            <person name="Tanahashi T."/>
            <person name="Sakakibara K."/>
            <person name="Fujita T."/>
            <person name="Oishi K."/>
            <person name="Shin-I T."/>
            <person name="Kuroki Y."/>
            <person name="Toyoda A."/>
            <person name="Suzuki Y."/>
            <person name="Hashimoto A."/>
            <person name="Yamaguchi K."/>
            <person name="Sugano A."/>
            <person name="Kohara Y."/>
            <person name="Fujiyama A."/>
            <person name="Anterola A."/>
            <person name="Aoki S."/>
            <person name="Ashton N."/>
            <person name="Barbazuk W.B."/>
            <person name="Barker E."/>
            <person name="Bennetzen J."/>
            <person name="Bezanilla M."/>
            <person name="Blankenship R."/>
            <person name="Cho S.H."/>
            <person name="Dutcher S."/>
            <person name="Estelle M."/>
            <person name="Fawcett J.A."/>
            <person name="Gundlach H."/>
            <person name="Hanada K."/>
            <person name="Heyl A."/>
            <person name="Hicks K.A."/>
            <person name="Hugh J."/>
            <person name="Lohr M."/>
            <person name="Mayer K."/>
            <person name="Melkozernov A."/>
            <person name="Murata T."/>
            <person name="Nelson D."/>
            <person name="Pils B."/>
            <person name="Prigge M."/>
            <person name="Reiss B."/>
            <person name="Renner T."/>
            <person name="Rombauts S."/>
            <person name="Rushton P."/>
            <person name="Sanderfoot A."/>
            <person name="Schween G."/>
            <person name="Shiu S.-H."/>
            <person name="Stueber K."/>
            <person name="Theodoulou F.L."/>
            <person name="Tu H."/>
            <person name="Van de Peer Y."/>
            <person name="Verrier P.J."/>
            <person name="Waters E."/>
            <person name="Wood A."/>
            <person name="Yang L."/>
            <person name="Cove D."/>
            <person name="Cuming A."/>
            <person name="Hasebe M."/>
            <person name="Lucas S."/>
            <person name="Mishler D.B."/>
            <person name="Reski R."/>
            <person name="Grigoriev I."/>
            <person name="Quatrano R.S."/>
            <person name="Boore J.L."/>
        </authorList>
    </citation>
    <scope>NUCLEOTIDE SEQUENCE [LARGE SCALE GENOMIC DNA]</scope>
    <source>
        <strain evidence="3 4">cv. Gransden 2004</strain>
    </source>
</reference>
<dbReference type="Gramene" id="Pp3c16_13610V3.2">
    <property type="protein sequence ID" value="Pp3c16_13610V3.2"/>
    <property type="gene ID" value="Pp3c16_13610"/>
</dbReference>
<dbReference type="AlphaFoldDB" id="A0A2K1J8I2"/>
<accession>A0A2K1J8I2</accession>
<dbReference type="RefSeq" id="XP_024398452.1">
    <property type="nucleotide sequence ID" value="XM_024542684.2"/>
</dbReference>
<sequence length="107" mass="11005">MGITTGKGVMVSSLCLIVVLALVANVNAQCSLSQLSQCISAVTQGTNPPPLCCNEVASADFGCFCNLVSRGNYPPAYVSNAVLVPQKCGGEAYSKLKGKTCAGQYIP</sequence>
<evidence type="ECO:0000313" key="2">
    <source>
        <dbReference type="EMBL" id="PNR37829.1"/>
    </source>
</evidence>
<evidence type="ECO:0000313" key="3">
    <source>
        <dbReference type="EnsemblPlants" id="Pp3c16_13610V3.1"/>
    </source>
</evidence>
<dbReference type="FunCoup" id="A0A2K1J8I2">
    <property type="interactions" value="1893"/>
</dbReference>
<keyword evidence="1" id="KW-0732">Signal</keyword>
<dbReference type="OrthoDB" id="665742at2759"/>
<dbReference type="EnsemblPlants" id="Pp3c16_13610V3.2">
    <property type="protein sequence ID" value="Pp3c16_13610V3.2"/>
    <property type="gene ID" value="Pp3c16_13610"/>
</dbReference>
<organism evidence="2">
    <name type="scientific">Physcomitrium patens</name>
    <name type="common">Spreading-leaved earth moss</name>
    <name type="synonym">Physcomitrella patens</name>
    <dbReference type="NCBI Taxonomy" id="3218"/>
    <lineage>
        <taxon>Eukaryota</taxon>
        <taxon>Viridiplantae</taxon>
        <taxon>Streptophyta</taxon>
        <taxon>Embryophyta</taxon>
        <taxon>Bryophyta</taxon>
        <taxon>Bryophytina</taxon>
        <taxon>Bryopsida</taxon>
        <taxon>Funariidae</taxon>
        <taxon>Funariales</taxon>
        <taxon>Funariaceae</taxon>
        <taxon>Physcomitrium</taxon>
    </lineage>
</organism>
<dbReference type="KEGG" id="ppp:112293370"/>
<reference evidence="2 4" key="2">
    <citation type="journal article" date="2018" name="Plant J.">
        <title>The Physcomitrella patens chromosome-scale assembly reveals moss genome structure and evolution.</title>
        <authorList>
            <person name="Lang D."/>
            <person name="Ullrich K.K."/>
            <person name="Murat F."/>
            <person name="Fuchs J."/>
            <person name="Jenkins J."/>
            <person name="Haas F.B."/>
            <person name="Piednoel M."/>
            <person name="Gundlach H."/>
            <person name="Van Bel M."/>
            <person name="Meyberg R."/>
            <person name="Vives C."/>
            <person name="Morata J."/>
            <person name="Symeonidi A."/>
            <person name="Hiss M."/>
            <person name="Muchero W."/>
            <person name="Kamisugi Y."/>
            <person name="Saleh O."/>
            <person name="Blanc G."/>
            <person name="Decker E.L."/>
            <person name="van Gessel N."/>
            <person name="Grimwood J."/>
            <person name="Hayes R.D."/>
            <person name="Graham S.W."/>
            <person name="Gunter L.E."/>
            <person name="McDaniel S.F."/>
            <person name="Hoernstein S.N.W."/>
            <person name="Larsson A."/>
            <person name="Li F.W."/>
            <person name="Perroud P.F."/>
            <person name="Phillips J."/>
            <person name="Ranjan P."/>
            <person name="Rokshar D.S."/>
            <person name="Rothfels C.J."/>
            <person name="Schneider L."/>
            <person name="Shu S."/>
            <person name="Stevenson D.W."/>
            <person name="Thummler F."/>
            <person name="Tillich M."/>
            <person name="Villarreal Aguilar J.C."/>
            <person name="Widiez T."/>
            <person name="Wong G.K."/>
            <person name="Wymore A."/>
            <person name="Zhang Y."/>
            <person name="Zimmer A.D."/>
            <person name="Quatrano R.S."/>
            <person name="Mayer K.F.X."/>
            <person name="Goodstein D."/>
            <person name="Casacuberta J.M."/>
            <person name="Vandepoele K."/>
            <person name="Reski R."/>
            <person name="Cuming A.C."/>
            <person name="Tuskan G.A."/>
            <person name="Maumus F."/>
            <person name="Salse J."/>
            <person name="Schmutz J."/>
            <person name="Rensing S.A."/>
        </authorList>
    </citation>
    <scope>NUCLEOTIDE SEQUENCE [LARGE SCALE GENOMIC DNA]</scope>
    <source>
        <strain evidence="3 4">cv. Gransden 2004</strain>
    </source>
</reference>
<dbReference type="InterPro" id="IPR036312">
    <property type="entry name" value="Bifun_inhib/LTP/seed_sf"/>
</dbReference>
<evidence type="ECO:0000256" key="1">
    <source>
        <dbReference type="SAM" id="SignalP"/>
    </source>
</evidence>
<keyword evidence="4" id="KW-1185">Reference proteome</keyword>
<gene>
    <name evidence="3" type="primary">LOC112293370</name>
    <name evidence="2" type="ORF">PHYPA_020938</name>
</gene>
<dbReference type="GeneID" id="112293370"/>
<dbReference type="EMBL" id="ABEU02000016">
    <property type="protein sequence ID" value="PNR37829.1"/>
    <property type="molecule type" value="Genomic_DNA"/>
</dbReference>
<reference evidence="3" key="3">
    <citation type="submission" date="2020-12" db="UniProtKB">
        <authorList>
            <consortium name="EnsemblPlants"/>
        </authorList>
    </citation>
    <scope>IDENTIFICATION</scope>
</reference>